<dbReference type="OrthoDB" id="6620929at2759"/>
<gene>
    <name evidence="5" type="primary">LOC112684522</name>
</gene>
<dbReference type="AlphaFoldDB" id="A0A8B8FMH7"/>
<accession>A0A8B8FMH7</accession>
<sequence>MQRIARKPESGNGDSSVLPCHRLSSSWKQRAEPGRTLFVHGLGCEINCDKVFNMFCLYGNVTAVKVMKDKQVLVELNDVEAAERCVSNLHLLPLGQKTKIKVKYSKHSYIYDQGLVTKLSDGTPAQKNYTSSKLNRFSSKSKFVNERRIAAPSKILHFFNAPMDICGSNIRRAVIKALGCKDAVRSITILPQKLPNAKCSTGFLEMKSVDLAAKALLLLNHMKLESSRSRFPFLLKLCFSKWSEMRQKSENSTTLVFNTTPRTPRLFHRSEHGVCSAEFTVSRITRATDDGCPWTLWDLRERVTEAIDPDTVIPIDNECDLNGQVGTLQDPPLVLAGRSVDA</sequence>
<organism evidence="4 5">
    <name type="scientific">Sipha flava</name>
    <name type="common">yellow sugarcane aphid</name>
    <dbReference type="NCBI Taxonomy" id="143950"/>
    <lineage>
        <taxon>Eukaryota</taxon>
        <taxon>Metazoa</taxon>
        <taxon>Ecdysozoa</taxon>
        <taxon>Arthropoda</taxon>
        <taxon>Hexapoda</taxon>
        <taxon>Insecta</taxon>
        <taxon>Pterygota</taxon>
        <taxon>Neoptera</taxon>
        <taxon>Paraneoptera</taxon>
        <taxon>Hemiptera</taxon>
        <taxon>Sternorrhyncha</taxon>
        <taxon>Aphidomorpha</taxon>
        <taxon>Aphidoidea</taxon>
        <taxon>Aphididae</taxon>
        <taxon>Sipha</taxon>
    </lineage>
</organism>
<dbReference type="InterPro" id="IPR012677">
    <property type="entry name" value="Nucleotide-bd_a/b_plait_sf"/>
</dbReference>
<dbReference type="SMART" id="SM00360">
    <property type="entry name" value="RRM"/>
    <property type="match status" value="1"/>
</dbReference>
<dbReference type="InterPro" id="IPR000504">
    <property type="entry name" value="RRM_dom"/>
</dbReference>
<dbReference type="PROSITE" id="PS50102">
    <property type="entry name" value="RRM"/>
    <property type="match status" value="1"/>
</dbReference>
<protein>
    <submittedName>
        <fullName evidence="5">Heterogeneous nuclear ribonucleoprotein L-like</fullName>
    </submittedName>
</protein>
<dbReference type="Gene3D" id="3.30.70.330">
    <property type="match status" value="2"/>
</dbReference>
<name>A0A8B8FMH7_9HEMI</name>
<dbReference type="GeneID" id="112684522"/>
<evidence type="ECO:0000256" key="2">
    <source>
        <dbReference type="PROSITE-ProRule" id="PRU00176"/>
    </source>
</evidence>
<evidence type="ECO:0000313" key="4">
    <source>
        <dbReference type="Proteomes" id="UP000694846"/>
    </source>
</evidence>
<dbReference type="InterPro" id="IPR055204">
    <property type="entry name" value="HNRNPL_RRM"/>
</dbReference>
<dbReference type="PANTHER" id="PTHR15592">
    <property type="entry name" value="MATRIN 3/NUCLEAR PROTEIN 220-RELATED"/>
    <property type="match status" value="1"/>
</dbReference>
<feature type="domain" description="RRM" evidence="3">
    <location>
        <begin position="35"/>
        <end position="107"/>
    </location>
</feature>
<dbReference type="Proteomes" id="UP000694846">
    <property type="component" value="Unplaced"/>
</dbReference>
<dbReference type="Pfam" id="PF13893">
    <property type="entry name" value="RRM_5"/>
    <property type="match status" value="1"/>
</dbReference>
<evidence type="ECO:0000313" key="5">
    <source>
        <dbReference type="RefSeq" id="XP_025411862.1"/>
    </source>
</evidence>
<dbReference type="GO" id="GO:0003723">
    <property type="term" value="F:RNA binding"/>
    <property type="evidence" value="ECO:0007669"/>
    <property type="project" value="UniProtKB-UniRule"/>
</dbReference>
<evidence type="ECO:0000259" key="3">
    <source>
        <dbReference type="PROSITE" id="PS50102"/>
    </source>
</evidence>
<reference evidence="5" key="1">
    <citation type="submission" date="2025-08" db="UniProtKB">
        <authorList>
            <consortium name="RefSeq"/>
        </authorList>
    </citation>
    <scope>IDENTIFICATION</scope>
    <source>
        <tissue evidence="5">Whole body</tissue>
    </source>
</reference>
<dbReference type="SUPFAM" id="SSF54928">
    <property type="entry name" value="RNA-binding domain, RBD"/>
    <property type="match status" value="1"/>
</dbReference>
<dbReference type="RefSeq" id="XP_025411862.1">
    <property type="nucleotide sequence ID" value="XM_025556077.1"/>
</dbReference>
<keyword evidence="4" id="KW-1185">Reference proteome</keyword>
<dbReference type="InterPro" id="IPR035979">
    <property type="entry name" value="RBD_domain_sf"/>
</dbReference>
<dbReference type="Pfam" id="PF22976">
    <property type="entry name" value="RRM_10"/>
    <property type="match status" value="1"/>
</dbReference>
<keyword evidence="1 2" id="KW-0694">RNA-binding</keyword>
<evidence type="ECO:0000256" key="1">
    <source>
        <dbReference type="ARBA" id="ARBA00022884"/>
    </source>
</evidence>
<proteinExistence type="predicted"/>